<keyword evidence="2" id="KW-1185">Reference proteome</keyword>
<protein>
    <submittedName>
        <fullName evidence="1">Uncharacterized protein</fullName>
    </submittedName>
</protein>
<organism evidence="1 2">
    <name type="scientific">Ditylenchus destructor</name>
    <dbReference type="NCBI Taxonomy" id="166010"/>
    <lineage>
        <taxon>Eukaryota</taxon>
        <taxon>Metazoa</taxon>
        <taxon>Ecdysozoa</taxon>
        <taxon>Nematoda</taxon>
        <taxon>Chromadorea</taxon>
        <taxon>Rhabditida</taxon>
        <taxon>Tylenchina</taxon>
        <taxon>Tylenchomorpha</taxon>
        <taxon>Sphaerularioidea</taxon>
        <taxon>Anguinidae</taxon>
        <taxon>Anguininae</taxon>
        <taxon>Ditylenchus</taxon>
    </lineage>
</organism>
<accession>A0AAD4MSC6</accession>
<dbReference type="Proteomes" id="UP001201812">
    <property type="component" value="Unassembled WGS sequence"/>
</dbReference>
<reference evidence="1" key="1">
    <citation type="submission" date="2022-01" db="EMBL/GenBank/DDBJ databases">
        <title>Genome Sequence Resource for Two Populations of Ditylenchus destructor, the Migratory Endoparasitic Phytonematode.</title>
        <authorList>
            <person name="Zhang H."/>
            <person name="Lin R."/>
            <person name="Xie B."/>
        </authorList>
    </citation>
    <scope>NUCLEOTIDE SEQUENCE</scope>
    <source>
        <strain evidence="1">BazhouSP</strain>
    </source>
</reference>
<sequence>MVSIRLWRLARSPTRIGGMPNYVRCFLLSDDKREQCVLERNYQRLGGRLRCDESQNITLNIGSNGNTADSNTKQLVLTGADYIGYLGEPKKGPQFRLLYFLEIDDA</sequence>
<name>A0AAD4MSC6_9BILA</name>
<evidence type="ECO:0000313" key="1">
    <source>
        <dbReference type="EMBL" id="KAI1700078.1"/>
    </source>
</evidence>
<gene>
    <name evidence="1" type="ORF">DdX_16946</name>
</gene>
<dbReference type="EMBL" id="JAKKPZ010000157">
    <property type="protein sequence ID" value="KAI1700078.1"/>
    <property type="molecule type" value="Genomic_DNA"/>
</dbReference>
<proteinExistence type="predicted"/>
<evidence type="ECO:0000313" key="2">
    <source>
        <dbReference type="Proteomes" id="UP001201812"/>
    </source>
</evidence>
<comment type="caution">
    <text evidence="1">The sequence shown here is derived from an EMBL/GenBank/DDBJ whole genome shotgun (WGS) entry which is preliminary data.</text>
</comment>
<dbReference type="AlphaFoldDB" id="A0AAD4MSC6"/>